<dbReference type="Proteomes" id="UP000069697">
    <property type="component" value="Unassembled WGS sequence"/>
</dbReference>
<dbReference type="GO" id="GO:0005886">
    <property type="term" value="C:plasma membrane"/>
    <property type="evidence" value="ECO:0007669"/>
    <property type="project" value="UniProtKB-SubCell"/>
</dbReference>
<dbReference type="Gene3D" id="3.30.565.10">
    <property type="entry name" value="Histidine kinase-like ATPase, C-terminal domain"/>
    <property type="match status" value="1"/>
</dbReference>
<keyword evidence="8 15" id="KW-0418">Kinase</keyword>
<dbReference type="EMBL" id="BCNV01000001">
    <property type="protein sequence ID" value="GAS81471.1"/>
    <property type="molecule type" value="Genomic_DNA"/>
</dbReference>
<dbReference type="InterPro" id="IPR050351">
    <property type="entry name" value="BphY/WalK/GraS-like"/>
</dbReference>
<gene>
    <name evidence="15" type="ORF">PAHA3_1545</name>
</gene>
<evidence type="ECO:0000256" key="1">
    <source>
        <dbReference type="ARBA" id="ARBA00000085"/>
    </source>
</evidence>
<keyword evidence="6" id="KW-0808">Transferase</keyword>
<proteinExistence type="predicted"/>
<dbReference type="FunFam" id="1.10.287.130:FF:000001">
    <property type="entry name" value="Two-component sensor histidine kinase"/>
    <property type="match status" value="1"/>
</dbReference>
<evidence type="ECO:0000256" key="5">
    <source>
        <dbReference type="ARBA" id="ARBA00022553"/>
    </source>
</evidence>
<evidence type="ECO:0000256" key="6">
    <source>
        <dbReference type="ARBA" id="ARBA00022679"/>
    </source>
</evidence>
<evidence type="ECO:0000256" key="2">
    <source>
        <dbReference type="ARBA" id="ARBA00004651"/>
    </source>
</evidence>
<dbReference type="FunFam" id="3.30.565.10:FF:000006">
    <property type="entry name" value="Sensor histidine kinase WalK"/>
    <property type="match status" value="1"/>
</dbReference>
<reference evidence="16" key="2">
    <citation type="submission" date="2016-01" db="EMBL/GenBank/DDBJ databases">
        <title>Draft Genome Sequence of Paenibacillus amylolyticus Heshi-A3 that Was Isolated from Fermented Rice Bran with Aging Salted Mackerel, Which Was Named Heshiko as Traditional Fermented Seafood in Japan.</title>
        <authorList>
            <person name="Akuzawa S."/>
            <person name="Nakagawa J."/>
            <person name="Kanekatsu T."/>
            <person name="Kubota E."/>
            <person name="Ohtake R."/>
            <person name="Suzuki T."/>
            <person name="Kanesaki Y."/>
        </authorList>
    </citation>
    <scope>NUCLEOTIDE SEQUENCE [LARGE SCALE GENOMIC DNA]</scope>
    <source>
        <strain evidence="16">Heshi-A3</strain>
    </source>
</reference>
<feature type="transmembrane region" description="Helical" evidence="12">
    <location>
        <begin position="28"/>
        <end position="51"/>
    </location>
</feature>
<dbReference type="CDD" id="cd00082">
    <property type="entry name" value="HisKA"/>
    <property type="match status" value="1"/>
</dbReference>
<dbReference type="InterPro" id="IPR004358">
    <property type="entry name" value="Sig_transdc_His_kin-like_C"/>
</dbReference>
<feature type="transmembrane region" description="Helical" evidence="12">
    <location>
        <begin position="196"/>
        <end position="214"/>
    </location>
</feature>
<dbReference type="PANTHER" id="PTHR45453:SF1">
    <property type="entry name" value="PHOSPHATE REGULON SENSOR PROTEIN PHOR"/>
    <property type="match status" value="1"/>
</dbReference>
<keyword evidence="12" id="KW-1133">Transmembrane helix</keyword>
<dbReference type="GO" id="GO:0000155">
    <property type="term" value="F:phosphorelay sensor kinase activity"/>
    <property type="evidence" value="ECO:0007669"/>
    <property type="project" value="InterPro"/>
</dbReference>
<comment type="caution">
    <text evidence="15">The sequence shown here is derived from an EMBL/GenBank/DDBJ whole genome shotgun (WGS) entry which is preliminary data.</text>
</comment>
<dbReference type="GO" id="GO:0016036">
    <property type="term" value="P:cellular response to phosphate starvation"/>
    <property type="evidence" value="ECO:0007669"/>
    <property type="project" value="TreeGrafter"/>
</dbReference>
<dbReference type="InterPro" id="IPR003660">
    <property type="entry name" value="HAMP_dom"/>
</dbReference>
<dbReference type="SUPFAM" id="SSF158472">
    <property type="entry name" value="HAMP domain-like"/>
    <property type="match status" value="1"/>
</dbReference>
<keyword evidence="7" id="KW-0547">Nucleotide-binding</keyword>
<dbReference type="SMART" id="SM00304">
    <property type="entry name" value="HAMP"/>
    <property type="match status" value="1"/>
</dbReference>
<accession>A0A100VKK0</accession>
<dbReference type="EC" id="2.7.13.3" evidence="3"/>
<organism evidence="15 16">
    <name type="scientific">Paenibacillus amylolyticus</name>
    <dbReference type="NCBI Taxonomy" id="1451"/>
    <lineage>
        <taxon>Bacteria</taxon>
        <taxon>Bacillati</taxon>
        <taxon>Bacillota</taxon>
        <taxon>Bacilli</taxon>
        <taxon>Bacillales</taxon>
        <taxon>Paenibacillaceae</taxon>
        <taxon>Paenibacillus</taxon>
    </lineage>
</organism>
<dbReference type="PANTHER" id="PTHR45453">
    <property type="entry name" value="PHOSPHATE REGULON SENSOR PROTEIN PHOR"/>
    <property type="match status" value="1"/>
</dbReference>
<reference evidence="15 16" key="1">
    <citation type="journal article" date="2016" name="Genome Announc.">
        <title>Draft Genome Sequence of Paenibacillus amylolyticus Heshi-A3, Isolated from Fermented Rice Bran in a Japanese Fermented Seafood Dish.</title>
        <authorList>
            <person name="Akuzawa S."/>
            <person name="Nagaoka J."/>
            <person name="Kanekatsu M."/>
            <person name="Kubota E."/>
            <person name="Ohtake R."/>
            <person name="Suzuki T."/>
            <person name="Kanesaki Y."/>
        </authorList>
    </citation>
    <scope>NUCLEOTIDE SEQUENCE [LARGE SCALE GENOMIC DNA]</scope>
    <source>
        <strain evidence="15 16">Heshi-A3</strain>
    </source>
</reference>
<dbReference type="SUPFAM" id="SSF47384">
    <property type="entry name" value="Homodimeric domain of signal transducing histidine kinase"/>
    <property type="match status" value="1"/>
</dbReference>
<dbReference type="SUPFAM" id="SSF55874">
    <property type="entry name" value="ATPase domain of HSP90 chaperone/DNA topoisomerase II/histidine kinase"/>
    <property type="match status" value="1"/>
</dbReference>
<dbReference type="InterPro" id="IPR036890">
    <property type="entry name" value="HATPase_C_sf"/>
</dbReference>
<keyword evidence="11 12" id="KW-0472">Membrane</keyword>
<dbReference type="InterPro" id="IPR036097">
    <property type="entry name" value="HisK_dim/P_sf"/>
</dbReference>
<dbReference type="InterPro" id="IPR005467">
    <property type="entry name" value="His_kinase_dom"/>
</dbReference>
<dbReference type="Gene3D" id="6.10.340.10">
    <property type="match status" value="1"/>
</dbReference>
<dbReference type="SMART" id="SM00388">
    <property type="entry name" value="HisKA"/>
    <property type="match status" value="1"/>
</dbReference>
<evidence type="ECO:0000313" key="15">
    <source>
        <dbReference type="EMBL" id="GAS81471.1"/>
    </source>
</evidence>
<evidence type="ECO:0000256" key="9">
    <source>
        <dbReference type="ARBA" id="ARBA00022840"/>
    </source>
</evidence>
<dbReference type="GO" id="GO:0005524">
    <property type="term" value="F:ATP binding"/>
    <property type="evidence" value="ECO:0007669"/>
    <property type="project" value="UniProtKB-KW"/>
</dbReference>
<dbReference type="PROSITE" id="PS50109">
    <property type="entry name" value="HIS_KIN"/>
    <property type="match status" value="1"/>
</dbReference>
<comment type="subcellular location">
    <subcellularLocation>
        <location evidence="2">Cell membrane</location>
        <topology evidence="2">Multi-pass membrane protein</topology>
    </subcellularLocation>
</comment>
<evidence type="ECO:0000256" key="7">
    <source>
        <dbReference type="ARBA" id="ARBA00022741"/>
    </source>
</evidence>
<dbReference type="InterPro" id="IPR003594">
    <property type="entry name" value="HATPase_dom"/>
</dbReference>
<dbReference type="SMART" id="SM00387">
    <property type="entry name" value="HATPase_c"/>
    <property type="match status" value="1"/>
</dbReference>
<dbReference type="PROSITE" id="PS50885">
    <property type="entry name" value="HAMP"/>
    <property type="match status" value="1"/>
</dbReference>
<keyword evidence="5" id="KW-0597">Phosphoprotein</keyword>
<evidence type="ECO:0000256" key="3">
    <source>
        <dbReference type="ARBA" id="ARBA00012438"/>
    </source>
</evidence>
<evidence type="ECO:0000256" key="8">
    <source>
        <dbReference type="ARBA" id="ARBA00022777"/>
    </source>
</evidence>
<dbReference type="InterPro" id="IPR003661">
    <property type="entry name" value="HisK_dim/P_dom"/>
</dbReference>
<evidence type="ECO:0000256" key="4">
    <source>
        <dbReference type="ARBA" id="ARBA00022475"/>
    </source>
</evidence>
<sequence length="505" mass="56750">MKLLPKKNKLRLGRLHQWIWPHSLRSQLLSRSLFVLAGLLLLIGILQFWIMESFLYRNQAKTMEEQLMSMPPVWLGIQSRSGSSNNPFGGQAGNGSGNRVLFIPDRSLALFDNQGTFEDVFGEDGLNAPHLSTAEYQDITDELKEQKHIPYRIVTDSQGKEQLIVFASPGPRNRGLPMVQMGTATKPLRDLIIKQLLIFIMLSLLAMVAGLILYTKVLRRTLVPLSNMVNKVQQIDAGSLAERLPVVQGQEEVDQLALSFNGMLERLENSFEAERESKEQMQRFLSDASHELRTPLTSIHGFIEVLQRGAATNQDQLYKALDSMHGESVRINKLVEDLLLLTKLDQAPKQEQEVIQLDSLLLEMQPQLTMMAQRRSIHLDLTAAVHVLADPYKLKQVVLNLFHNAVQHTDSEHGTISITLYATHHKAELSVKDNGTGIEPEHLPHIFERFYRTSSSRSRKQGGAGLGLAITHSIVESYSGKITVRSQVGLGTEFTILMPLYKADV</sequence>
<evidence type="ECO:0000259" key="13">
    <source>
        <dbReference type="PROSITE" id="PS50109"/>
    </source>
</evidence>
<dbReference type="Pfam" id="PF00672">
    <property type="entry name" value="HAMP"/>
    <property type="match status" value="1"/>
</dbReference>
<keyword evidence="12" id="KW-0812">Transmembrane</keyword>
<name>A0A100VKK0_PAEAM</name>
<feature type="domain" description="HAMP" evidence="14">
    <location>
        <begin position="219"/>
        <end position="272"/>
    </location>
</feature>
<dbReference type="Pfam" id="PF02518">
    <property type="entry name" value="HATPase_c"/>
    <property type="match status" value="1"/>
</dbReference>
<keyword evidence="4" id="KW-1003">Cell membrane</keyword>
<evidence type="ECO:0000256" key="12">
    <source>
        <dbReference type="SAM" id="Phobius"/>
    </source>
</evidence>
<comment type="catalytic activity">
    <reaction evidence="1">
        <text>ATP + protein L-histidine = ADP + protein N-phospho-L-histidine.</text>
        <dbReference type="EC" id="2.7.13.3"/>
    </reaction>
</comment>
<dbReference type="CDD" id="cd06225">
    <property type="entry name" value="HAMP"/>
    <property type="match status" value="1"/>
</dbReference>
<feature type="domain" description="Histidine kinase" evidence="13">
    <location>
        <begin position="287"/>
        <end position="502"/>
    </location>
</feature>
<keyword evidence="10" id="KW-0902">Two-component regulatory system</keyword>
<dbReference type="RefSeq" id="WP_062834174.1">
    <property type="nucleotide sequence ID" value="NZ_BCNV01000001.1"/>
</dbReference>
<dbReference type="Pfam" id="PF00512">
    <property type="entry name" value="HisKA"/>
    <property type="match status" value="1"/>
</dbReference>
<evidence type="ECO:0000259" key="14">
    <source>
        <dbReference type="PROSITE" id="PS50885"/>
    </source>
</evidence>
<evidence type="ECO:0000313" key="16">
    <source>
        <dbReference type="Proteomes" id="UP000069697"/>
    </source>
</evidence>
<protein>
    <recommendedName>
        <fullName evidence="3">histidine kinase</fullName>
        <ecNumber evidence="3">2.7.13.3</ecNumber>
    </recommendedName>
</protein>
<evidence type="ECO:0000256" key="10">
    <source>
        <dbReference type="ARBA" id="ARBA00023012"/>
    </source>
</evidence>
<dbReference type="GO" id="GO:0004721">
    <property type="term" value="F:phosphoprotein phosphatase activity"/>
    <property type="evidence" value="ECO:0007669"/>
    <property type="project" value="TreeGrafter"/>
</dbReference>
<dbReference type="Gene3D" id="1.10.287.130">
    <property type="match status" value="1"/>
</dbReference>
<dbReference type="PRINTS" id="PR00344">
    <property type="entry name" value="BCTRLSENSOR"/>
</dbReference>
<evidence type="ECO:0000256" key="11">
    <source>
        <dbReference type="ARBA" id="ARBA00023136"/>
    </source>
</evidence>
<dbReference type="CDD" id="cd00075">
    <property type="entry name" value="HATPase"/>
    <property type="match status" value="1"/>
</dbReference>
<keyword evidence="9" id="KW-0067">ATP-binding</keyword>
<dbReference type="AlphaFoldDB" id="A0A100VKK0"/>